<comment type="caution">
    <text evidence="1">The sequence shown here is derived from an EMBL/GenBank/DDBJ whole genome shotgun (WGS) entry which is preliminary data.</text>
</comment>
<protein>
    <submittedName>
        <fullName evidence="1">Uncharacterized protein</fullName>
    </submittedName>
</protein>
<organism evidence="1 2">
    <name type="scientific">Flaviaesturariibacter flavus</name>
    <dbReference type="NCBI Taxonomy" id="2502780"/>
    <lineage>
        <taxon>Bacteria</taxon>
        <taxon>Pseudomonadati</taxon>
        <taxon>Bacteroidota</taxon>
        <taxon>Chitinophagia</taxon>
        <taxon>Chitinophagales</taxon>
        <taxon>Chitinophagaceae</taxon>
        <taxon>Flaviaestuariibacter</taxon>
    </lineage>
</organism>
<evidence type="ECO:0000313" key="2">
    <source>
        <dbReference type="Proteomes" id="UP000295334"/>
    </source>
</evidence>
<name>A0A4R1BLI6_9BACT</name>
<gene>
    <name evidence="1" type="ORF">EPD60_04180</name>
</gene>
<dbReference type="AlphaFoldDB" id="A0A4R1BLI6"/>
<dbReference type="RefSeq" id="WP_131447164.1">
    <property type="nucleotide sequence ID" value="NZ_SJZI01000007.1"/>
</dbReference>
<evidence type="ECO:0000313" key="1">
    <source>
        <dbReference type="EMBL" id="TCJ18138.1"/>
    </source>
</evidence>
<dbReference type="OrthoDB" id="4775342at2"/>
<dbReference type="Proteomes" id="UP000295334">
    <property type="component" value="Unassembled WGS sequence"/>
</dbReference>
<dbReference type="EMBL" id="SJZI01000007">
    <property type="protein sequence ID" value="TCJ18138.1"/>
    <property type="molecule type" value="Genomic_DNA"/>
</dbReference>
<proteinExistence type="predicted"/>
<sequence>MPSTELCFNLWFLTDVATGLAYGWCGRVYSIAGDDDTKIDLLRQLAETDFVTARRERFPSEWKVVRGEHVLEGHLAISQFNEALEHIDYFASVLEAALPILPPYNHGPAPSAQPVRQHLPNNPVYVATILMENDRGELRPFTTPENKAWTDWERIRLNNL</sequence>
<keyword evidence="2" id="KW-1185">Reference proteome</keyword>
<accession>A0A4R1BLI6</accession>
<reference evidence="1 2" key="1">
    <citation type="submission" date="2019-03" db="EMBL/GenBank/DDBJ databases">
        <authorList>
            <person name="Kim M.K.M."/>
        </authorList>
    </citation>
    <scope>NUCLEOTIDE SEQUENCE [LARGE SCALE GENOMIC DNA]</scope>
    <source>
        <strain evidence="1 2">17J68-12</strain>
    </source>
</reference>